<sequence length="324" mass="35264">MRTTTLGMTGLEVSRIAFGTWQLGGDWGGFAEDEAKAAVRRALDLGVNFFDTAQAYGFGASERLLGEFLRGELRSRRDELVIATKGGLRRTDTGVARDAGPRALREGVDASLTALGVDHIDIYQVHWPDPKVPFAETAGALKELIEAGKIRHVGVSNYDAEQMAEFSRTLPVETLQPPYHLFRREIEDSVLPYTRQHDIGVLVYGPLAHGLLTGTLGEDTVFPADDWRARSGVFHGESFRRNLAVVRELQEFATSHEMTISQLAIAWALARPGVHAAIVGARRAHHVDDSLAAADITLDEADLKDIDSITAAATQVTGPTPESV</sequence>
<comment type="caution">
    <text evidence="3">The sequence shown here is derived from an EMBL/GenBank/DDBJ whole genome shotgun (WGS) entry which is preliminary data.</text>
</comment>
<dbReference type="CDD" id="cd19084">
    <property type="entry name" value="AKR_AKR11B1-like"/>
    <property type="match status" value="1"/>
</dbReference>
<dbReference type="PANTHER" id="PTHR43364">
    <property type="entry name" value="NADH-SPECIFIC METHYLGLYOXAL REDUCTASE-RELATED"/>
    <property type="match status" value="1"/>
</dbReference>
<evidence type="ECO:0000313" key="4">
    <source>
        <dbReference type="Proteomes" id="UP001500305"/>
    </source>
</evidence>
<evidence type="ECO:0000259" key="2">
    <source>
        <dbReference type="Pfam" id="PF00248"/>
    </source>
</evidence>
<dbReference type="InterPro" id="IPR018170">
    <property type="entry name" value="Aldo/ket_reductase_CS"/>
</dbReference>
<evidence type="ECO:0000256" key="1">
    <source>
        <dbReference type="ARBA" id="ARBA00023002"/>
    </source>
</evidence>
<dbReference type="Gene3D" id="3.20.20.100">
    <property type="entry name" value="NADP-dependent oxidoreductase domain"/>
    <property type="match status" value="1"/>
</dbReference>
<dbReference type="SUPFAM" id="SSF51430">
    <property type="entry name" value="NAD(P)-linked oxidoreductase"/>
    <property type="match status" value="1"/>
</dbReference>
<name>A0ABP5RU06_9ACTN</name>
<gene>
    <name evidence="3" type="ORF">GCM10010430_71740</name>
</gene>
<dbReference type="PANTHER" id="PTHR43364:SF4">
    <property type="entry name" value="NAD(P)-LINKED OXIDOREDUCTASE SUPERFAMILY PROTEIN"/>
    <property type="match status" value="1"/>
</dbReference>
<dbReference type="EMBL" id="BAAATR010000052">
    <property type="protein sequence ID" value="GAA2275501.1"/>
    <property type="molecule type" value="Genomic_DNA"/>
</dbReference>
<dbReference type="InterPro" id="IPR023210">
    <property type="entry name" value="NADP_OxRdtase_dom"/>
</dbReference>
<accession>A0ABP5RU06</accession>
<keyword evidence="1" id="KW-0560">Oxidoreductase</keyword>
<dbReference type="Pfam" id="PF00248">
    <property type="entry name" value="Aldo_ket_red"/>
    <property type="match status" value="1"/>
</dbReference>
<organism evidence="3 4">
    <name type="scientific">Kitasatospora cystarginea</name>
    <dbReference type="NCBI Taxonomy" id="58350"/>
    <lineage>
        <taxon>Bacteria</taxon>
        <taxon>Bacillati</taxon>
        <taxon>Actinomycetota</taxon>
        <taxon>Actinomycetes</taxon>
        <taxon>Kitasatosporales</taxon>
        <taxon>Streptomycetaceae</taxon>
        <taxon>Kitasatospora</taxon>
    </lineage>
</organism>
<proteinExistence type="predicted"/>
<dbReference type="PROSITE" id="PS00062">
    <property type="entry name" value="ALDOKETO_REDUCTASE_2"/>
    <property type="match status" value="1"/>
</dbReference>
<dbReference type="InterPro" id="IPR050523">
    <property type="entry name" value="AKR_Detox_Biosynth"/>
</dbReference>
<dbReference type="Proteomes" id="UP001500305">
    <property type="component" value="Unassembled WGS sequence"/>
</dbReference>
<evidence type="ECO:0000313" key="3">
    <source>
        <dbReference type="EMBL" id="GAA2275501.1"/>
    </source>
</evidence>
<dbReference type="RefSeq" id="WP_344640763.1">
    <property type="nucleotide sequence ID" value="NZ_BAAATR010000052.1"/>
</dbReference>
<dbReference type="InterPro" id="IPR036812">
    <property type="entry name" value="NAD(P)_OxRdtase_dom_sf"/>
</dbReference>
<feature type="domain" description="NADP-dependent oxidoreductase" evidence="2">
    <location>
        <begin position="15"/>
        <end position="309"/>
    </location>
</feature>
<protein>
    <submittedName>
        <fullName evidence="3">Aldo/keto reductase</fullName>
    </submittedName>
</protein>
<reference evidence="4" key="1">
    <citation type="journal article" date="2019" name="Int. J. Syst. Evol. Microbiol.">
        <title>The Global Catalogue of Microorganisms (GCM) 10K type strain sequencing project: providing services to taxonomists for standard genome sequencing and annotation.</title>
        <authorList>
            <consortium name="The Broad Institute Genomics Platform"/>
            <consortium name="The Broad Institute Genome Sequencing Center for Infectious Disease"/>
            <person name="Wu L."/>
            <person name="Ma J."/>
        </authorList>
    </citation>
    <scope>NUCLEOTIDE SEQUENCE [LARGE SCALE GENOMIC DNA]</scope>
    <source>
        <strain evidence="4">JCM 7356</strain>
    </source>
</reference>
<keyword evidence="4" id="KW-1185">Reference proteome</keyword>